<proteinExistence type="predicted"/>
<dbReference type="Gene3D" id="3.40.50.150">
    <property type="entry name" value="Vaccinia Virus protein VP39"/>
    <property type="match status" value="1"/>
</dbReference>
<dbReference type="Proteomes" id="UP000264589">
    <property type="component" value="Unassembled WGS sequence"/>
</dbReference>
<reference evidence="1 2" key="1">
    <citation type="submission" date="2018-08" db="EMBL/GenBank/DDBJ databases">
        <title>Parvularcula sp. SM1705, isolated from surface water of the South Sea China.</title>
        <authorList>
            <person name="Sun L."/>
        </authorList>
    </citation>
    <scope>NUCLEOTIDE SEQUENCE [LARGE SCALE GENOMIC DNA]</scope>
    <source>
        <strain evidence="1 2">SM1705</strain>
    </source>
</reference>
<dbReference type="InParanoid" id="A0A371RH50"/>
<keyword evidence="2" id="KW-1185">Reference proteome</keyword>
<evidence type="ECO:0000313" key="2">
    <source>
        <dbReference type="Proteomes" id="UP000264589"/>
    </source>
</evidence>
<accession>A0A371RH50</accession>
<dbReference type="Pfam" id="PF13489">
    <property type="entry name" value="Methyltransf_23"/>
    <property type="match status" value="1"/>
</dbReference>
<name>A0A371RH50_9PROT</name>
<dbReference type="EMBL" id="QUQO01000001">
    <property type="protein sequence ID" value="RFB04784.1"/>
    <property type="molecule type" value="Genomic_DNA"/>
</dbReference>
<keyword evidence="1" id="KW-0489">Methyltransferase</keyword>
<dbReference type="OrthoDB" id="9815644at2"/>
<evidence type="ECO:0000313" key="1">
    <source>
        <dbReference type="EMBL" id="RFB04784.1"/>
    </source>
</evidence>
<organism evidence="1 2">
    <name type="scientific">Parvularcula marina</name>
    <dbReference type="NCBI Taxonomy" id="2292771"/>
    <lineage>
        <taxon>Bacteria</taxon>
        <taxon>Pseudomonadati</taxon>
        <taxon>Pseudomonadota</taxon>
        <taxon>Alphaproteobacteria</taxon>
        <taxon>Parvularculales</taxon>
        <taxon>Parvularculaceae</taxon>
        <taxon>Parvularcula</taxon>
    </lineage>
</organism>
<dbReference type="GO" id="GO:0032259">
    <property type="term" value="P:methylation"/>
    <property type="evidence" value="ECO:0007669"/>
    <property type="project" value="UniProtKB-KW"/>
</dbReference>
<dbReference type="SUPFAM" id="SSF53335">
    <property type="entry name" value="S-adenosyl-L-methionine-dependent methyltransferases"/>
    <property type="match status" value="1"/>
</dbReference>
<keyword evidence="1" id="KW-0808">Transferase</keyword>
<sequence length="435" mass="47505">MTSSFQSVCRLCGGKHLSPAFTLDTQNAWVYCGDNKGENGCGLLQRATVGTEELGSSSLNLSWTEQYRLRDVVGSVLEMISTREGHALDLGCGDGDLLSAYPRWVAPVGLDERLEWAGPTDWGTGIAADLLDEECQARLLEEAPDGYDVITAIGYLETQNDPRAVFEAARGLLVEDGVFVIETPYAALALTRTLASPFHADANAIYSLAQLEKLARGAGFRIIRGTMTERAAGSIRLFMVHEDYRGHDYEPWLDHLARLWDEECSLALTGRQAVGAYSMRLAARHREIASMRDAMIRADEHAYVLGTDAPVFATLSAADFGYDVISAHIGAVPREGFPEVITEDMAQDVPADVLIAPAWRRRETLERWYDQIMAGMRVVFFEPELTVVTRENYAAELGRALAVTDGPGSVETLRAALAAMRGGRGPGLRVVSQTG</sequence>
<dbReference type="InterPro" id="IPR029063">
    <property type="entry name" value="SAM-dependent_MTases_sf"/>
</dbReference>
<gene>
    <name evidence="1" type="ORF">DX908_05510</name>
</gene>
<dbReference type="CDD" id="cd02440">
    <property type="entry name" value="AdoMet_MTases"/>
    <property type="match status" value="1"/>
</dbReference>
<dbReference type="AlphaFoldDB" id="A0A371RH50"/>
<dbReference type="RefSeq" id="WP_116391417.1">
    <property type="nucleotide sequence ID" value="NZ_QUQO01000001.1"/>
</dbReference>
<comment type="caution">
    <text evidence="1">The sequence shown here is derived from an EMBL/GenBank/DDBJ whole genome shotgun (WGS) entry which is preliminary data.</text>
</comment>
<protein>
    <submittedName>
        <fullName evidence="1">Class I SAM-dependent methyltransferase</fullName>
    </submittedName>
</protein>
<dbReference type="GO" id="GO:0008168">
    <property type="term" value="F:methyltransferase activity"/>
    <property type="evidence" value="ECO:0007669"/>
    <property type="project" value="UniProtKB-KW"/>
</dbReference>